<comment type="caution">
    <text evidence="2">The sequence shown here is derived from an EMBL/GenBank/DDBJ whole genome shotgun (WGS) entry which is preliminary data.</text>
</comment>
<name>A0A8K0JMB2_9TREE</name>
<gene>
    <name evidence="2" type="ORF">FFLO_02790</name>
</gene>
<protein>
    <submittedName>
        <fullName evidence="2">Uncharacterized protein</fullName>
    </submittedName>
</protein>
<keyword evidence="1" id="KW-1133">Transmembrane helix</keyword>
<keyword evidence="1" id="KW-0812">Transmembrane</keyword>
<keyword evidence="1" id="KW-0472">Membrane</keyword>
<dbReference type="Proteomes" id="UP000812966">
    <property type="component" value="Unassembled WGS sequence"/>
</dbReference>
<sequence length="86" mass="9926">MDRCIHLLRHERSHWPVHLLVVRPPPSIWTTIKIAVVVISILRLLAGVSAFPIFRLRNRSLNGSPERTRRYWQVFRSTNSEASAAA</sequence>
<dbReference type="AlphaFoldDB" id="A0A8K0JMB2"/>
<reference evidence="2" key="1">
    <citation type="submission" date="2020-04" db="EMBL/GenBank/DDBJ databases">
        <title>Analysis of mating type loci in Filobasidium floriforme.</title>
        <authorList>
            <person name="Nowrousian M."/>
        </authorList>
    </citation>
    <scope>NUCLEOTIDE SEQUENCE</scope>
    <source>
        <strain evidence="2">CBS 6242</strain>
    </source>
</reference>
<feature type="transmembrane region" description="Helical" evidence="1">
    <location>
        <begin position="28"/>
        <end position="54"/>
    </location>
</feature>
<proteinExistence type="predicted"/>
<evidence type="ECO:0000256" key="1">
    <source>
        <dbReference type="SAM" id="Phobius"/>
    </source>
</evidence>
<evidence type="ECO:0000313" key="2">
    <source>
        <dbReference type="EMBL" id="KAG7558320.1"/>
    </source>
</evidence>
<dbReference type="EMBL" id="JABELV010000046">
    <property type="protein sequence ID" value="KAG7558320.1"/>
    <property type="molecule type" value="Genomic_DNA"/>
</dbReference>
<keyword evidence="3" id="KW-1185">Reference proteome</keyword>
<accession>A0A8K0JMB2</accession>
<evidence type="ECO:0000313" key="3">
    <source>
        <dbReference type="Proteomes" id="UP000812966"/>
    </source>
</evidence>
<organism evidence="2 3">
    <name type="scientific">Filobasidium floriforme</name>
    <dbReference type="NCBI Taxonomy" id="5210"/>
    <lineage>
        <taxon>Eukaryota</taxon>
        <taxon>Fungi</taxon>
        <taxon>Dikarya</taxon>
        <taxon>Basidiomycota</taxon>
        <taxon>Agaricomycotina</taxon>
        <taxon>Tremellomycetes</taxon>
        <taxon>Filobasidiales</taxon>
        <taxon>Filobasidiaceae</taxon>
        <taxon>Filobasidium</taxon>
    </lineage>
</organism>